<evidence type="ECO:0000313" key="2">
    <source>
        <dbReference type="Proteomes" id="UP001595926"/>
    </source>
</evidence>
<name>A0ABV9TCY7_9GAMM</name>
<organism evidence="1 2">
    <name type="scientific">Pseudofrancisella aestuarii</name>
    <dbReference type="NCBI Taxonomy" id="2670347"/>
    <lineage>
        <taxon>Bacteria</taxon>
        <taxon>Pseudomonadati</taxon>
        <taxon>Pseudomonadota</taxon>
        <taxon>Gammaproteobacteria</taxon>
        <taxon>Thiotrichales</taxon>
        <taxon>Francisellaceae</taxon>
        <taxon>Pseudofrancisella</taxon>
    </lineage>
</organism>
<dbReference type="InterPro" id="IPR038026">
    <property type="entry name" value="MtlR-like_sf"/>
</dbReference>
<dbReference type="PANTHER" id="PTHR37941">
    <property type="entry name" value="FUMARASE E-RELATED"/>
    <property type="match status" value="1"/>
</dbReference>
<proteinExistence type="predicted"/>
<dbReference type="Proteomes" id="UP001595926">
    <property type="component" value="Unassembled WGS sequence"/>
</dbReference>
<dbReference type="SUPFAM" id="SSF158668">
    <property type="entry name" value="MtlR-like"/>
    <property type="match status" value="1"/>
</dbReference>
<dbReference type="InterPro" id="IPR007761">
    <property type="entry name" value="MtlR-like"/>
</dbReference>
<evidence type="ECO:0008006" key="3">
    <source>
        <dbReference type="Google" id="ProtNLM"/>
    </source>
</evidence>
<comment type="caution">
    <text evidence="1">The sequence shown here is derived from an EMBL/GenBank/DDBJ whole genome shotgun (WGS) entry which is preliminary data.</text>
</comment>
<accession>A0ABV9TCY7</accession>
<reference evidence="2" key="1">
    <citation type="journal article" date="2019" name="Int. J. Syst. Evol. Microbiol.">
        <title>The Global Catalogue of Microorganisms (GCM) 10K type strain sequencing project: providing services to taxonomists for standard genome sequencing and annotation.</title>
        <authorList>
            <consortium name="The Broad Institute Genomics Platform"/>
            <consortium name="The Broad Institute Genome Sequencing Center for Infectious Disease"/>
            <person name="Wu L."/>
            <person name="Ma J."/>
        </authorList>
    </citation>
    <scope>NUCLEOTIDE SEQUENCE [LARGE SCALE GENOMIC DNA]</scope>
    <source>
        <strain evidence="2">CGMCC 1.13718</strain>
    </source>
</reference>
<keyword evidence="2" id="KW-1185">Reference proteome</keyword>
<sequence length="240" mass="28473">MTKIILNNIKGNIGESLWHAPLRKFPYQSELFELLDKVKNIKDDRMEALITMLLVENRVDHYLCYLLPKAKFWYETKPTFHSKINLLKSFNLIPPLIIESCILLNKIRNVFAHDLEVNCFKDLEENNHKLLEKLSKNPKSKLADTNDYNSMFSQLRFYVLNALDSYLYNVQAFKDEIYSENMQNKIYLKAYEKESFILKTIEEMNIGESKQVDNDITIIKISKDQTKIFFNKRRPFKAEI</sequence>
<evidence type="ECO:0000313" key="1">
    <source>
        <dbReference type="EMBL" id="MFC4892488.1"/>
    </source>
</evidence>
<dbReference type="RefSeq" id="WP_119329869.1">
    <property type="nucleotide sequence ID" value="NZ_JBHSJH010000002.1"/>
</dbReference>
<protein>
    <recommendedName>
        <fullName evidence="3">DUF4145 domain-containing protein</fullName>
    </recommendedName>
</protein>
<dbReference type="PANTHER" id="PTHR37941:SF1">
    <property type="entry name" value="FUMARASE E-RELATED"/>
    <property type="match status" value="1"/>
</dbReference>
<dbReference type="EMBL" id="JBHSJH010000002">
    <property type="protein sequence ID" value="MFC4892488.1"/>
    <property type="molecule type" value="Genomic_DNA"/>
</dbReference>
<gene>
    <name evidence="1" type="ORF">ACFPDQ_05440</name>
</gene>
<dbReference type="Gene3D" id="1.20.120.330">
    <property type="entry name" value="Nucleotidyltransferases domain 2"/>
    <property type="match status" value="1"/>
</dbReference>